<comment type="catalytic activity">
    <reaction evidence="13">
        <text>a very-long-chain (3R)-3-hydroxyacyl-CoA = a very-long-chain (2E)-enoyl-CoA + H2O</text>
        <dbReference type="Rhea" id="RHEA:45812"/>
        <dbReference type="ChEBI" id="CHEBI:15377"/>
        <dbReference type="ChEBI" id="CHEBI:83728"/>
        <dbReference type="ChEBI" id="CHEBI:85440"/>
        <dbReference type="EC" id="4.2.1.134"/>
    </reaction>
</comment>
<dbReference type="AlphaFoldDB" id="A0A3P7LH21"/>
<evidence type="ECO:0000256" key="7">
    <source>
        <dbReference type="ARBA" id="ARBA00022832"/>
    </source>
</evidence>
<evidence type="ECO:0000313" key="14">
    <source>
        <dbReference type="EMBL" id="VDN09973.1"/>
    </source>
</evidence>
<keyword evidence="10 13" id="KW-0472">Membrane</keyword>
<comment type="function">
    <text evidence="13">Catalyzes the third of the four reactions of the long-chain fatty acids elongation cycle. This endoplasmic reticulum-bound enzymatic process, allows the addition of two carbons to the chain of long- and very long-chain fatty acids/VLCFAs per cycle. This enzyme catalyzes the dehydration of the 3-hydroxyacyl-CoA intermediate into trans-2,3-enoyl-CoA, within each cycle of fatty acid elongation. Thereby, it participates to the production of VLCFAs of different chain lengths that are involved in multiple biological processes as precursors of membrane lipids and lipid mediators.</text>
</comment>
<evidence type="ECO:0000256" key="5">
    <source>
        <dbReference type="ARBA" id="ARBA00022516"/>
    </source>
</evidence>
<keyword evidence="6 13" id="KW-0812">Transmembrane</keyword>
<comment type="pathway">
    <text evidence="2 13">Lipid metabolism; fatty acid biosynthesis.</text>
</comment>
<keyword evidence="9 13" id="KW-0443">Lipid metabolism</keyword>
<feature type="transmembrane region" description="Helical" evidence="13">
    <location>
        <begin position="12"/>
        <end position="32"/>
    </location>
</feature>
<dbReference type="Pfam" id="PF04387">
    <property type="entry name" value="PTPLA"/>
    <property type="match status" value="1"/>
</dbReference>
<dbReference type="EMBL" id="UYRU01048190">
    <property type="protein sequence ID" value="VDN09973.1"/>
    <property type="molecule type" value="Genomic_DNA"/>
</dbReference>
<comment type="similarity">
    <text evidence="3 13">Belongs to the very long-chain fatty acids dehydratase HACD family.</text>
</comment>
<keyword evidence="13" id="KW-0256">Endoplasmic reticulum</keyword>
<evidence type="ECO:0000256" key="6">
    <source>
        <dbReference type="ARBA" id="ARBA00022692"/>
    </source>
</evidence>
<dbReference type="GO" id="GO:0042761">
    <property type="term" value="P:very long-chain fatty acid biosynthetic process"/>
    <property type="evidence" value="ECO:0007669"/>
    <property type="project" value="TreeGrafter"/>
</dbReference>
<comment type="caution">
    <text evidence="13">Lacks conserved residue(s) required for the propagation of feature annotation.</text>
</comment>
<evidence type="ECO:0000256" key="8">
    <source>
        <dbReference type="ARBA" id="ARBA00022989"/>
    </source>
</evidence>
<keyword evidence="5 13" id="KW-0444">Lipid biosynthesis</keyword>
<evidence type="ECO:0000256" key="4">
    <source>
        <dbReference type="ARBA" id="ARBA00013122"/>
    </source>
</evidence>
<gene>
    <name evidence="14" type="ORF">DILT_LOCUS5804</name>
</gene>
<dbReference type="PANTHER" id="PTHR11035:SF35">
    <property type="entry name" value="VERY-LONG-CHAIN (3R)-3-HYDROXYACYL-COA DEHYDRATASE"/>
    <property type="match status" value="1"/>
</dbReference>
<dbReference type="GO" id="GO:0030497">
    <property type="term" value="P:fatty acid elongation"/>
    <property type="evidence" value="ECO:0007669"/>
    <property type="project" value="TreeGrafter"/>
</dbReference>
<accession>A0A3P7LH21</accession>
<evidence type="ECO:0000313" key="15">
    <source>
        <dbReference type="Proteomes" id="UP000281553"/>
    </source>
</evidence>
<evidence type="ECO:0000256" key="10">
    <source>
        <dbReference type="ARBA" id="ARBA00023136"/>
    </source>
</evidence>
<evidence type="ECO:0000256" key="1">
    <source>
        <dbReference type="ARBA" id="ARBA00004141"/>
    </source>
</evidence>
<keyword evidence="7 13" id="KW-0276">Fatty acid metabolism</keyword>
<dbReference type="UniPathway" id="UPA00094"/>
<evidence type="ECO:0000256" key="12">
    <source>
        <dbReference type="ARBA" id="ARBA00023239"/>
    </source>
</evidence>
<dbReference type="OrthoDB" id="2157530at2759"/>
<dbReference type="InterPro" id="IPR007482">
    <property type="entry name" value="Tyr_Pase-like_PTPLA"/>
</dbReference>
<dbReference type="Proteomes" id="UP000281553">
    <property type="component" value="Unassembled WGS sequence"/>
</dbReference>
<sequence length="80" mass="9105">MKSEAYALVADRLFIVQLASFLEIVHVAMGWVKSSLLPTTSQVLGRNLVFFLILVPHKEVQEDTAVFILFLAWSMIELIR</sequence>
<evidence type="ECO:0000256" key="3">
    <source>
        <dbReference type="ARBA" id="ARBA00007811"/>
    </source>
</evidence>
<name>A0A3P7LH21_DIBLA</name>
<evidence type="ECO:0000256" key="9">
    <source>
        <dbReference type="ARBA" id="ARBA00023098"/>
    </source>
</evidence>
<comment type="subcellular location">
    <subcellularLocation>
        <location evidence="13">Endoplasmic reticulum membrane</location>
        <topology evidence="13">Multi-pass membrane protein</topology>
    </subcellularLocation>
    <subcellularLocation>
        <location evidence="1">Membrane</location>
        <topology evidence="1">Multi-pass membrane protein</topology>
    </subcellularLocation>
</comment>
<evidence type="ECO:0000256" key="13">
    <source>
        <dbReference type="RuleBase" id="RU363109"/>
    </source>
</evidence>
<dbReference type="GO" id="GO:0102158">
    <property type="term" value="F:very-long-chain (3R)-3-hydroxyacyl-CoA dehydratase activity"/>
    <property type="evidence" value="ECO:0007669"/>
    <property type="project" value="UniProtKB-EC"/>
</dbReference>
<keyword evidence="12 13" id="KW-0456">Lyase</keyword>
<dbReference type="EC" id="4.2.1.134" evidence="4 13"/>
<keyword evidence="8 13" id="KW-1133">Transmembrane helix</keyword>
<keyword evidence="15" id="KW-1185">Reference proteome</keyword>
<dbReference type="GO" id="GO:0030148">
    <property type="term" value="P:sphingolipid biosynthetic process"/>
    <property type="evidence" value="ECO:0007669"/>
    <property type="project" value="TreeGrafter"/>
</dbReference>
<dbReference type="GO" id="GO:0005789">
    <property type="term" value="C:endoplasmic reticulum membrane"/>
    <property type="evidence" value="ECO:0007669"/>
    <property type="project" value="UniProtKB-SubCell"/>
</dbReference>
<proteinExistence type="inferred from homology"/>
<keyword evidence="11 13" id="KW-0275">Fatty acid biosynthesis</keyword>
<evidence type="ECO:0000256" key="2">
    <source>
        <dbReference type="ARBA" id="ARBA00005194"/>
    </source>
</evidence>
<dbReference type="PANTHER" id="PTHR11035">
    <property type="entry name" value="VERY-LONG-CHAIN (3R)-3-HYDROXYACYL-COA DEHYDRATASE"/>
    <property type="match status" value="1"/>
</dbReference>
<organism evidence="14 15">
    <name type="scientific">Dibothriocephalus latus</name>
    <name type="common">Fish tapeworm</name>
    <name type="synonym">Diphyllobothrium latum</name>
    <dbReference type="NCBI Taxonomy" id="60516"/>
    <lineage>
        <taxon>Eukaryota</taxon>
        <taxon>Metazoa</taxon>
        <taxon>Spiralia</taxon>
        <taxon>Lophotrochozoa</taxon>
        <taxon>Platyhelminthes</taxon>
        <taxon>Cestoda</taxon>
        <taxon>Eucestoda</taxon>
        <taxon>Diphyllobothriidea</taxon>
        <taxon>Diphyllobothriidae</taxon>
        <taxon>Dibothriocephalus</taxon>
    </lineage>
</organism>
<protein>
    <recommendedName>
        <fullName evidence="4 13">Very-long-chain (3R)-3-hydroxyacyl-CoA dehydratase</fullName>
        <ecNumber evidence="4 13">4.2.1.134</ecNumber>
    </recommendedName>
</protein>
<evidence type="ECO:0000256" key="11">
    <source>
        <dbReference type="ARBA" id="ARBA00023160"/>
    </source>
</evidence>
<reference evidence="14 15" key="1">
    <citation type="submission" date="2018-11" db="EMBL/GenBank/DDBJ databases">
        <authorList>
            <consortium name="Pathogen Informatics"/>
        </authorList>
    </citation>
    <scope>NUCLEOTIDE SEQUENCE [LARGE SCALE GENOMIC DNA]</scope>
</reference>